<dbReference type="EMBL" id="FUXI01000013">
    <property type="protein sequence ID" value="SJZ74184.1"/>
    <property type="molecule type" value="Genomic_DNA"/>
</dbReference>
<accession>A0A1T4N4V2</accession>
<dbReference type="AlphaFoldDB" id="A0A1T4N4V2"/>
<dbReference type="Proteomes" id="UP000190328">
    <property type="component" value="Unassembled WGS sequence"/>
</dbReference>
<sequence>MTQQTFQHLHITPQTHQLVHFRGCDYYMVPYGSNYKVGDFILVSEFDSTGVCLHSFTEQILEIDINKSKTKMMLIMKPWSAAEEIFSKLKKMRLQEEFDEKNKEREFLHLTQSFAI</sequence>
<name>A0A1T4N4V2_9ENTE</name>
<dbReference type="RefSeq" id="WP_078807241.1">
    <property type="nucleotide sequence ID" value="NZ_FUXI01000013.1"/>
</dbReference>
<evidence type="ECO:0000313" key="2">
    <source>
        <dbReference type="Proteomes" id="UP000190328"/>
    </source>
</evidence>
<organism evidence="1 2">
    <name type="scientific">Pilibacter termitis</name>
    <dbReference type="NCBI Taxonomy" id="263852"/>
    <lineage>
        <taxon>Bacteria</taxon>
        <taxon>Bacillati</taxon>
        <taxon>Bacillota</taxon>
        <taxon>Bacilli</taxon>
        <taxon>Lactobacillales</taxon>
        <taxon>Enterococcaceae</taxon>
        <taxon>Pilibacter</taxon>
    </lineage>
</organism>
<proteinExistence type="predicted"/>
<protein>
    <submittedName>
        <fullName evidence="1">Uncharacterized protein</fullName>
    </submittedName>
</protein>
<reference evidence="1 2" key="1">
    <citation type="submission" date="2017-02" db="EMBL/GenBank/DDBJ databases">
        <authorList>
            <person name="Peterson S.W."/>
        </authorList>
    </citation>
    <scope>NUCLEOTIDE SEQUENCE [LARGE SCALE GENOMIC DNA]</scope>
    <source>
        <strain evidence="1 2">ATCC BAA-1030</strain>
    </source>
</reference>
<dbReference type="STRING" id="263852.SAMN02745116_01304"/>
<evidence type="ECO:0000313" key="1">
    <source>
        <dbReference type="EMBL" id="SJZ74184.1"/>
    </source>
</evidence>
<gene>
    <name evidence="1" type="ORF">SAMN02745116_01304</name>
</gene>
<keyword evidence="2" id="KW-1185">Reference proteome</keyword>